<dbReference type="AlphaFoldDB" id="A0AAW5K8G6"/>
<dbReference type="EMBL" id="JANFYT010000021">
    <property type="protein sequence ID" value="MCQ4814833.1"/>
    <property type="molecule type" value="Genomic_DNA"/>
</dbReference>
<dbReference type="Proteomes" id="UP001205919">
    <property type="component" value="Unassembled WGS sequence"/>
</dbReference>
<evidence type="ECO:0000313" key="1">
    <source>
        <dbReference type="EMBL" id="MCQ4814833.1"/>
    </source>
</evidence>
<protein>
    <submittedName>
        <fullName evidence="1">Uncharacterized protein</fullName>
    </submittedName>
</protein>
<proteinExistence type="predicted"/>
<name>A0AAW5K8G6_9BACT</name>
<dbReference type="GeneID" id="95755542"/>
<accession>A0AAW5K8G6</accession>
<organism evidence="1 2">
    <name type="scientific">Cloacibacillus evryensis</name>
    <dbReference type="NCBI Taxonomy" id="508460"/>
    <lineage>
        <taxon>Bacteria</taxon>
        <taxon>Thermotogati</taxon>
        <taxon>Synergistota</taxon>
        <taxon>Synergistia</taxon>
        <taxon>Synergistales</taxon>
        <taxon>Synergistaceae</taxon>
        <taxon>Cloacibacillus</taxon>
    </lineage>
</organism>
<gene>
    <name evidence="1" type="ORF">NE630_10370</name>
</gene>
<comment type="caution">
    <text evidence="1">The sequence shown here is derived from an EMBL/GenBank/DDBJ whole genome shotgun (WGS) entry which is preliminary data.</text>
</comment>
<reference evidence="1 2" key="1">
    <citation type="submission" date="2022-06" db="EMBL/GenBank/DDBJ databases">
        <title>Isolation of gut microbiota from human fecal samples.</title>
        <authorList>
            <person name="Pamer E.G."/>
            <person name="Barat B."/>
            <person name="Waligurski E."/>
            <person name="Medina S."/>
            <person name="Paddock L."/>
            <person name="Mostad J."/>
        </authorList>
    </citation>
    <scope>NUCLEOTIDE SEQUENCE [LARGE SCALE GENOMIC DNA]</scope>
    <source>
        <strain evidence="1 2">DFI.9.90</strain>
    </source>
</reference>
<evidence type="ECO:0000313" key="2">
    <source>
        <dbReference type="Proteomes" id="UP001205919"/>
    </source>
</evidence>
<sequence length="223" mass="25255">MINSVLPYWDQNIDLDIAPWVPYGKDYSPVTVNRLYDPLLGSLAGLALEMKSEFLYLRSFQSGNIGTMARQNMIDPGRNGGIELGFTMVFSYSEMLEHSVLPLLRQYPGLMAGLTLCDIWSENVLVDECKVLLLVNEDPFFNEGAFMESLYKSFQVFAGRENSNLSFFAEKFGYRRFSISYETDNLTQMRITQALFDMELDATKDVLGPVPELKIPPLPSIGQ</sequence>
<keyword evidence="2" id="KW-1185">Reference proteome</keyword>
<dbReference type="RefSeq" id="WP_008710606.1">
    <property type="nucleotide sequence ID" value="NZ_CABKQM010000006.1"/>
</dbReference>